<dbReference type="EMBL" id="KE124795">
    <property type="protein sequence ID" value="EPB79400.1"/>
    <property type="molecule type" value="Genomic_DNA"/>
</dbReference>
<gene>
    <name evidence="3" type="ORF">ANCCEY_01559</name>
</gene>
<accession>A0A0D6M5L5</accession>
<evidence type="ECO:0000313" key="3">
    <source>
        <dbReference type="EMBL" id="EPB79400.1"/>
    </source>
</evidence>
<dbReference type="PANTHER" id="PTHR22552:SF25">
    <property type="entry name" value="GEO11429P1"/>
    <property type="match status" value="1"/>
</dbReference>
<feature type="signal peptide" evidence="2">
    <location>
        <begin position="1"/>
        <end position="20"/>
    </location>
</feature>
<dbReference type="Proteomes" id="UP000054495">
    <property type="component" value="Unassembled WGS sequence"/>
</dbReference>
<keyword evidence="2" id="KW-0732">Signal</keyword>
<feature type="transmembrane region" description="Helical" evidence="1">
    <location>
        <begin position="77"/>
        <end position="97"/>
    </location>
</feature>
<feature type="chain" id="PRO_5002307597" description="Sulfur globule protein CV3 family protein" evidence="2">
    <location>
        <begin position="21"/>
        <end position="149"/>
    </location>
</feature>
<keyword evidence="1" id="KW-0812">Transmembrane</keyword>
<name>A0A0D6M5L5_9BILA</name>
<sequence length="149" mass="17097">MKFLAALLIFIACLASLISSTPVRVKRQWGGYPPYDYGPYPNYGYGDGWYGYGPRPYWRRRPKIVEKTTSASLKMKFLAAVLVFIVCLASLVSSTPVRVKRQWGGYPPYNYGPYPNYGYGGGWYGSGYYNPYWRRRPTVVEKTVIYRPG</sequence>
<keyword evidence="4" id="KW-1185">Reference proteome</keyword>
<organism evidence="3 4">
    <name type="scientific">Ancylostoma ceylanicum</name>
    <dbReference type="NCBI Taxonomy" id="53326"/>
    <lineage>
        <taxon>Eukaryota</taxon>
        <taxon>Metazoa</taxon>
        <taxon>Ecdysozoa</taxon>
        <taxon>Nematoda</taxon>
        <taxon>Chromadorea</taxon>
        <taxon>Rhabditida</taxon>
        <taxon>Rhabditina</taxon>
        <taxon>Rhabditomorpha</taxon>
        <taxon>Strongyloidea</taxon>
        <taxon>Ancylostomatidae</taxon>
        <taxon>Ancylostomatinae</taxon>
        <taxon>Ancylostoma</taxon>
    </lineage>
</organism>
<reference evidence="3 4" key="1">
    <citation type="submission" date="2013-05" db="EMBL/GenBank/DDBJ databases">
        <title>Draft genome of the parasitic nematode Anyclostoma ceylanicum.</title>
        <authorList>
            <person name="Mitreva M."/>
        </authorList>
    </citation>
    <scope>NUCLEOTIDE SEQUENCE [LARGE SCALE GENOMIC DNA]</scope>
</reference>
<evidence type="ECO:0000256" key="1">
    <source>
        <dbReference type="SAM" id="Phobius"/>
    </source>
</evidence>
<protein>
    <recommendedName>
        <fullName evidence="5">Sulfur globule protein CV3 family protein</fullName>
    </recommendedName>
</protein>
<dbReference type="AlphaFoldDB" id="A0A0D6M5L5"/>
<keyword evidence="1" id="KW-1133">Transmembrane helix</keyword>
<evidence type="ECO:0000256" key="2">
    <source>
        <dbReference type="SAM" id="SignalP"/>
    </source>
</evidence>
<evidence type="ECO:0000313" key="4">
    <source>
        <dbReference type="Proteomes" id="UP000054495"/>
    </source>
</evidence>
<dbReference type="PANTHER" id="PTHR22552">
    <property type="entry name" value="GEO11429P1"/>
    <property type="match status" value="1"/>
</dbReference>
<proteinExistence type="predicted"/>
<evidence type="ECO:0008006" key="5">
    <source>
        <dbReference type="Google" id="ProtNLM"/>
    </source>
</evidence>
<keyword evidence="1" id="KW-0472">Membrane</keyword>